<evidence type="ECO:0000256" key="6">
    <source>
        <dbReference type="SAM" id="MobiDB-lite"/>
    </source>
</evidence>
<dbReference type="GO" id="GO:0032040">
    <property type="term" value="C:small-subunit processome"/>
    <property type="evidence" value="ECO:0007669"/>
    <property type="project" value="TreeGrafter"/>
</dbReference>
<comment type="subcellular location">
    <subcellularLocation>
        <location evidence="1">Nucleus</location>
    </subcellularLocation>
</comment>
<keyword evidence="4" id="KW-0539">Nucleus</keyword>
<dbReference type="PANTHER" id="PTHR13237:SF8">
    <property type="entry name" value="SOMETHING ABOUT SILENCING PROTEIN 10"/>
    <property type="match status" value="1"/>
</dbReference>
<dbReference type="Pfam" id="PF04000">
    <property type="entry name" value="Sas10_Utp3"/>
    <property type="match status" value="1"/>
</dbReference>
<feature type="coiled-coil region" evidence="5">
    <location>
        <begin position="118"/>
        <end position="153"/>
    </location>
</feature>
<evidence type="ECO:0000256" key="5">
    <source>
        <dbReference type="SAM" id="Coils"/>
    </source>
</evidence>
<dbReference type="InterPro" id="IPR018972">
    <property type="entry name" value="Sas10_C_dom"/>
</dbReference>
<keyword evidence="3" id="KW-0597">Phosphoprotein</keyword>
<accession>A0A2M4BLA9</accession>
<reference evidence="8" key="1">
    <citation type="submission" date="2018-01" db="EMBL/GenBank/DDBJ databases">
        <title>An insight into the sialome of Amazonian anophelines.</title>
        <authorList>
            <person name="Ribeiro J.M."/>
            <person name="Scarpassa V."/>
            <person name="Calvo E."/>
        </authorList>
    </citation>
    <scope>NUCLEOTIDE SEQUENCE</scope>
    <source>
        <tissue evidence="8">Salivary glands</tissue>
    </source>
</reference>
<name>A0A2M4BLA9_9DIPT</name>
<evidence type="ECO:0000256" key="2">
    <source>
        <dbReference type="ARBA" id="ARBA00010979"/>
    </source>
</evidence>
<feature type="compositionally biased region" description="Acidic residues" evidence="6">
    <location>
        <begin position="408"/>
        <end position="420"/>
    </location>
</feature>
<feature type="compositionally biased region" description="Basic and acidic residues" evidence="6">
    <location>
        <begin position="22"/>
        <end position="41"/>
    </location>
</feature>
<dbReference type="GO" id="GO:0000462">
    <property type="term" value="P:maturation of SSU-rRNA from tricistronic rRNA transcript (SSU-rRNA, 5.8S rRNA, LSU-rRNA)"/>
    <property type="evidence" value="ECO:0007669"/>
    <property type="project" value="TreeGrafter"/>
</dbReference>
<dbReference type="AlphaFoldDB" id="A0A2M4BLA9"/>
<feature type="region of interest" description="Disordered" evidence="6">
    <location>
        <begin position="1"/>
        <end position="78"/>
    </location>
</feature>
<feature type="region of interest" description="Disordered" evidence="6">
    <location>
        <begin position="401"/>
        <end position="422"/>
    </location>
</feature>
<proteinExistence type="inferred from homology"/>
<dbReference type="Pfam" id="PF09368">
    <property type="entry name" value="Sas10"/>
    <property type="match status" value="1"/>
</dbReference>
<dbReference type="PANTHER" id="PTHR13237">
    <property type="entry name" value="SOMETHING ABOUT SILENCING PROTEIN 10-RELATED"/>
    <property type="match status" value="1"/>
</dbReference>
<keyword evidence="5" id="KW-0175">Coiled coil</keyword>
<comment type="similarity">
    <text evidence="2">Belongs to the SAS10 family.</text>
</comment>
<evidence type="ECO:0000256" key="3">
    <source>
        <dbReference type="ARBA" id="ARBA00022553"/>
    </source>
</evidence>
<feature type="domain" description="Sas10 C-terminal" evidence="7">
    <location>
        <begin position="420"/>
        <end position="492"/>
    </location>
</feature>
<feature type="compositionally biased region" description="Acidic residues" evidence="6">
    <location>
        <begin position="42"/>
        <end position="78"/>
    </location>
</feature>
<evidence type="ECO:0000259" key="7">
    <source>
        <dbReference type="Pfam" id="PF09368"/>
    </source>
</evidence>
<evidence type="ECO:0000256" key="4">
    <source>
        <dbReference type="ARBA" id="ARBA00023242"/>
    </source>
</evidence>
<feature type="compositionally biased region" description="Acidic residues" evidence="6">
    <location>
        <begin position="372"/>
        <end position="388"/>
    </location>
</feature>
<feature type="region of interest" description="Disordered" evidence="6">
    <location>
        <begin position="365"/>
        <end position="388"/>
    </location>
</feature>
<organism evidence="8">
    <name type="scientific">Anopheles marajoara</name>
    <dbReference type="NCBI Taxonomy" id="58244"/>
    <lineage>
        <taxon>Eukaryota</taxon>
        <taxon>Metazoa</taxon>
        <taxon>Ecdysozoa</taxon>
        <taxon>Arthropoda</taxon>
        <taxon>Hexapoda</taxon>
        <taxon>Insecta</taxon>
        <taxon>Pterygota</taxon>
        <taxon>Neoptera</taxon>
        <taxon>Endopterygota</taxon>
        <taxon>Diptera</taxon>
        <taxon>Nematocera</taxon>
        <taxon>Culicoidea</taxon>
        <taxon>Culicidae</taxon>
        <taxon>Anophelinae</taxon>
        <taxon>Anopheles</taxon>
    </lineage>
</organism>
<dbReference type="InterPro" id="IPR007146">
    <property type="entry name" value="Sas10/Utp3/C1D"/>
</dbReference>
<protein>
    <submittedName>
        <fullName evidence="8">Putative disrupter of silencing sas10</fullName>
    </submittedName>
</protein>
<evidence type="ECO:0000256" key="1">
    <source>
        <dbReference type="ARBA" id="ARBA00004123"/>
    </source>
</evidence>
<sequence length="493" mass="56677">MPDKIKFQDIGSDYEPSDSEDEFSKKENQLLKLNVDRRRRDDDEDDEAVLEFDDDDDDEQEQDDDEYEEADDDDEPNFDEIRKFEHDSDIDEANEDAFLPDRKAWGSKASAFYGTGYADRDYDGITAQEEELAQLEEEEAKEIQKRLLNEMSEADYLFDPVLFDTSGAAAADQQPDSGKSKKKKTKASTGSKPEDMIVVEGDLSDLTESQKKDMFRKCAPEFASLVDECNRQLAECVEVMEPVLELLKRHNKLNHPFGRLLKKRYDVSLLYCSNIAFYVMLKAQKVPILKHPIVKRVSMIMLLRKKLDEKYDQCIRDQVEQLHAALAAGESITFAGEQNEEDGPDVVQPVSKKRNRFGTLSQLEAKATATASDEEDGAKQELEDESEDEVYLAKKLKLLAEPESGSDQNEEEMEEEELDEEGKRKITYQMAKNKGLTVRKRRDQRNIRVKNKLKYRKALIRRKGAIRPVRTETTRYSGESSIKPFVKRGIKLK</sequence>
<evidence type="ECO:0000313" key="8">
    <source>
        <dbReference type="EMBL" id="MBW53849.1"/>
    </source>
</evidence>
<feature type="region of interest" description="Disordered" evidence="6">
    <location>
        <begin position="168"/>
        <end position="194"/>
    </location>
</feature>
<dbReference type="EMBL" id="GGFJ01004708">
    <property type="protein sequence ID" value="MBW53849.1"/>
    <property type="molecule type" value="Transcribed_RNA"/>
</dbReference>